<dbReference type="InterPro" id="IPR035906">
    <property type="entry name" value="MetI-like_sf"/>
</dbReference>
<dbReference type="SUPFAM" id="SSF161098">
    <property type="entry name" value="MetI-like"/>
    <property type="match status" value="1"/>
</dbReference>
<sequence length="254" mass="28004">RDFGLDRPLPMQYLIWLGDAIQLDFGKSIQTGHQAFDTIKEKIPATLQLAGGAWLFALFVGIPLGVLSATKRSSAFDLIGRTFALFGQALPPFFLGLMLILIFAVNLGWLPTSQRGGWEHYILPMVTLGWLPAAGVLRLVRSSMLETLDSEYIKLARAKGVAEWKVIWKHAFKNAAIPPLTMSALILASFLTGTVVTETVFAWPGLGRLVVTAINNNDFPVMTGSVLVFTVLYVITVFLIDISYALIDPRIRIK</sequence>
<dbReference type="CDD" id="cd06261">
    <property type="entry name" value="TM_PBP2"/>
    <property type="match status" value="1"/>
</dbReference>
<keyword evidence="6 7" id="KW-0472">Membrane</keyword>
<feature type="non-terminal residue" evidence="9">
    <location>
        <position position="1"/>
    </location>
</feature>
<feature type="transmembrane region" description="Helical" evidence="7">
    <location>
        <begin position="51"/>
        <end position="70"/>
    </location>
</feature>
<dbReference type="Pfam" id="PF00528">
    <property type="entry name" value="BPD_transp_1"/>
    <property type="match status" value="1"/>
</dbReference>
<evidence type="ECO:0000313" key="9">
    <source>
        <dbReference type="EMBL" id="SVD55465.1"/>
    </source>
</evidence>
<feature type="transmembrane region" description="Helical" evidence="7">
    <location>
        <begin position="226"/>
        <end position="247"/>
    </location>
</feature>
<evidence type="ECO:0000256" key="1">
    <source>
        <dbReference type="ARBA" id="ARBA00004651"/>
    </source>
</evidence>
<keyword evidence="5 7" id="KW-1133">Transmembrane helix</keyword>
<protein>
    <recommendedName>
        <fullName evidence="8">ABC transmembrane type-1 domain-containing protein</fullName>
    </recommendedName>
</protein>
<dbReference type="GO" id="GO:0071916">
    <property type="term" value="F:dipeptide transmembrane transporter activity"/>
    <property type="evidence" value="ECO:0007669"/>
    <property type="project" value="TreeGrafter"/>
</dbReference>
<comment type="subcellular location">
    <subcellularLocation>
        <location evidence="1">Cell membrane</location>
        <topology evidence="1">Multi-pass membrane protein</topology>
    </subcellularLocation>
</comment>
<accession>A0A382WAT4</accession>
<dbReference type="InterPro" id="IPR000515">
    <property type="entry name" value="MetI-like"/>
</dbReference>
<dbReference type="PANTHER" id="PTHR43163:SF6">
    <property type="entry name" value="DIPEPTIDE TRANSPORT SYSTEM PERMEASE PROTEIN DPPB-RELATED"/>
    <property type="match status" value="1"/>
</dbReference>
<reference evidence="9" key="1">
    <citation type="submission" date="2018-05" db="EMBL/GenBank/DDBJ databases">
        <authorList>
            <person name="Lanie J.A."/>
            <person name="Ng W.-L."/>
            <person name="Kazmierczak K.M."/>
            <person name="Andrzejewski T.M."/>
            <person name="Davidsen T.M."/>
            <person name="Wayne K.J."/>
            <person name="Tettelin H."/>
            <person name="Glass J.I."/>
            <person name="Rusch D."/>
            <person name="Podicherti R."/>
            <person name="Tsui H.-C.T."/>
            <person name="Winkler M.E."/>
        </authorList>
    </citation>
    <scope>NUCLEOTIDE SEQUENCE</scope>
</reference>
<name>A0A382WAT4_9ZZZZ</name>
<dbReference type="PROSITE" id="PS50928">
    <property type="entry name" value="ABC_TM1"/>
    <property type="match status" value="1"/>
</dbReference>
<feature type="transmembrane region" description="Helical" evidence="7">
    <location>
        <begin position="121"/>
        <end position="140"/>
    </location>
</feature>
<dbReference type="GO" id="GO:0005886">
    <property type="term" value="C:plasma membrane"/>
    <property type="evidence" value="ECO:0007669"/>
    <property type="project" value="UniProtKB-SubCell"/>
</dbReference>
<evidence type="ECO:0000256" key="2">
    <source>
        <dbReference type="ARBA" id="ARBA00022448"/>
    </source>
</evidence>
<proteinExistence type="predicted"/>
<gene>
    <name evidence="9" type="ORF">METZ01_LOCUS408319</name>
</gene>
<evidence type="ECO:0000256" key="5">
    <source>
        <dbReference type="ARBA" id="ARBA00022989"/>
    </source>
</evidence>
<keyword evidence="3" id="KW-1003">Cell membrane</keyword>
<keyword evidence="2" id="KW-0813">Transport</keyword>
<evidence type="ECO:0000259" key="8">
    <source>
        <dbReference type="PROSITE" id="PS50928"/>
    </source>
</evidence>
<feature type="transmembrane region" description="Helical" evidence="7">
    <location>
        <begin position="82"/>
        <end position="109"/>
    </location>
</feature>
<feature type="domain" description="ABC transmembrane type-1" evidence="8">
    <location>
        <begin position="43"/>
        <end position="244"/>
    </location>
</feature>
<evidence type="ECO:0000256" key="4">
    <source>
        <dbReference type="ARBA" id="ARBA00022692"/>
    </source>
</evidence>
<feature type="transmembrane region" description="Helical" evidence="7">
    <location>
        <begin position="184"/>
        <end position="206"/>
    </location>
</feature>
<evidence type="ECO:0000256" key="3">
    <source>
        <dbReference type="ARBA" id="ARBA00022475"/>
    </source>
</evidence>
<organism evidence="9">
    <name type="scientific">marine metagenome</name>
    <dbReference type="NCBI Taxonomy" id="408172"/>
    <lineage>
        <taxon>unclassified sequences</taxon>
        <taxon>metagenomes</taxon>
        <taxon>ecological metagenomes</taxon>
    </lineage>
</organism>
<evidence type="ECO:0000256" key="6">
    <source>
        <dbReference type="ARBA" id="ARBA00023136"/>
    </source>
</evidence>
<dbReference type="Gene3D" id="1.10.3720.10">
    <property type="entry name" value="MetI-like"/>
    <property type="match status" value="1"/>
</dbReference>
<dbReference type="EMBL" id="UINC01158110">
    <property type="protein sequence ID" value="SVD55465.1"/>
    <property type="molecule type" value="Genomic_DNA"/>
</dbReference>
<keyword evidence="4 7" id="KW-0812">Transmembrane</keyword>
<evidence type="ECO:0000256" key="7">
    <source>
        <dbReference type="SAM" id="Phobius"/>
    </source>
</evidence>
<dbReference type="AlphaFoldDB" id="A0A382WAT4"/>
<dbReference type="PANTHER" id="PTHR43163">
    <property type="entry name" value="DIPEPTIDE TRANSPORT SYSTEM PERMEASE PROTEIN DPPB-RELATED"/>
    <property type="match status" value="1"/>
</dbReference>